<keyword evidence="5" id="KW-0862">Zinc</keyword>
<feature type="domain" description="C2H2-type" evidence="8">
    <location>
        <begin position="46"/>
        <end position="70"/>
    </location>
</feature>
<feature type="domain" description="C2H2-type" evidence="8">
    <location>
        <begin position="229"/>
        <end position="256"/>
    </location>
</feature>
<protein>
    <submittedName>
        <fullName evidence="10">Zinc finger protein 64-like</fullName>
    </submittedName>
</protein>
<dbReference type="SMART" id="SM00355">
    <property type="entry name" value="ZnF_C2H2"/>
    <property type="match status" value="8"/>
</dbReference>
<dbReference type="Gene3D" id="3.30.160.60">
    <property type="entry name" value="Classic Zinc Finger"/>
    <property type="match status" value="5"/>
</dbReference>
<dbReference type="GO" id="GO:0045944">
    <property type="term" value="P:positive regulation of transcription by RNA polymerase II"/>
    <property type="evidence" value="ECO:0007669"/>
    <property type="project" value="TreeGrafter"/>
</dbReference>
<dbReference type="PROSITE" id="PS50157">
    <property type="entry name" value="ZINC_FINGER_C2H2_2"/>
    <property type="match status" value="7"/>
</dbReference>
<keyword evidence="3" id="KW-0677">Repeat</keyword>
<feature type="domain" description="C2H2-type" evidence="8">
    <location>
        <begin position="374"/>
        <end position="401"/>
    </location>
</feature>
<sequence>MHCKLCEFMPRADVTFRYVCYSCNYHTYLCGRMRVHIRKHTGEKPYKCVYCDYICTRKEHLYTHTRIHTGSIFVVTGENNEVVQLFLVGNEIEQKASIDNETPPIIKNEIENKINDSCLTAENELAKENDETLNVEKDPLSTLNRRKSARNVRKRNDSSLTDDKDLRNDYCIYCKNQITTEIIEHCKTCTEMPRQNERYKFHCNVCTYHSYNGYHMKVHLNMHSKYRPYKCDFCNYAAIQKSRLREHMRRHTGEKPFSCALCDFKCAIGTILTTHLKTKHPKCHSKDKKPKFIYESRRKNCLFLFYFTVICQYCEVRLESNSKELLEHCKTCKNLSRPDVSFKYVCLYQKCSYHTGNSDHMRRHIRRHTGEKAFHCPHCEYRCSQQSALYNHLKRHTGEKPFKCTICSHKAARKDHMKRHLQLKHNADLSSMIKLPKDNYLDVISFLYLDQNNPES</sequence>
<evidence type="ECO:0000256" key="4">
    <source>
        <dbReference type="ARBA" id="ARBA00022771"/>
    </source>
</evidence>
<dbReference type="KEGG" id="dci:108252193"/>
<dbReference type="PANTHER" id="PTHR24403">
    <property type="entry name" value="ZINC FINGER PROTEIN"/>
    <property type="match status" value="1"/>
</dbReference>
<dbReference type="SUPFAM" id="SSF57667">
    <property type="entry name" value="beta-beta-alpha zinc fingers"/>
    <property type="match status" value="3"/>
</dbReference>
<comment type="subcellular location">
    <subcellularLocation>
        <location evidence="1">Nucleus</location>
    </subcellularLocation>
</comment>
<dbReference type="Pfam" id="PF23611">
    <property type="entry name" value="zf-C2H2_16"/>
    <property type="match status" value="1"/>
</dbReference>
<keyword evidence="2" id="KW-0479">Metal-binding</keyword>
<keyword evidence="9" id="KW-1185">Reference proteome</keyword>
<dbReference type="InterPro" id="IPR013087">
    <property type="entry name" value="Znf_C2H2_type"/>
</dbReference>
<keyword evidence="4 7" id="KW-0863">Zinc-finger</keyword>
<dbReference type="FunFam" id="3.30.160.60:FF:000448">
    <property type="entry name" value="RE1-silencing transcription factor A"/>
    <property type="match status" value="1"/>
</dbReference>
<dbReference type="STRING" id="121845.A0A3Q0IPN3"/>
<dbReference type="AlphaFoldDB" id="A0A3Q0IPN3"/>
<evidence type="ECO:0000256" key="5">
    <source>
        <dbReference type="ARBA" id="ARBA00022833"/>
    </source>
</evidence>
<dbReference type="Proteomes" id="UP000079169">
    <property type="component" value="Unplaced"/>
</dbReference>
<evidence type="ECO:0000256" key="2">
    <source>
        <dbReference type="ARBA" id="ARBA00022723"/>
    </source>
</evidence>
<dbReference type="PROSITE" id="PS00028">
    <property type="entry name" value="ZINC_FINGER_C2H2_1"/>
    <property type="match status" value="3"/>
</dbReference>
<evidence type="ECO:0000313" key="9">
    <source>
        <dbReference type="Proteomes" id="UP000079169"/>
    </source>
</evidence>
<feature type="domain" description="C2H2-type" evidence="8">
    <location>
        <begin position="344"/>
        <end position="373"/>
    </location>
</feature>
<organism evidence="9 10">
    <name type="scientific">Diaphorina citri</name>
    <name type="common">Asian citrus psyllid</name>
    <dbReference type="NCBI Taxonomy" id="121845"/>
    <lineage>
        <taxon>Eukaryota</taxon>
        <taxon>Metazoa</taxon>
        <taxon>Ecdysozoa</taxon>
        <taxon>Arthropoda</taxon>
        <taxon>Hexapoda</taxon>
        <taxon>Insecta</taxon>
        <taxon>Pterygota</taxon>
        <taxon>Neoptera</taxon>
        <taxon>Paraneoptera</taxon>
        <taxon>Hemiptera</taxon>
        <taxon>Sternorrhyncha</taxon>
        <taxon>Psylloidea</taxon>
        <taxon>Psyllidae</taxon>
        <taxon>Diaphorininae</taxon>
        <taxon>Diaphorina</taxon>
    </lineage>
</organism>
<dbReference type="InterPro" id="IPR050688">
    <property type="entry name" value="Zinc_finger/UBP_domain"/>
</dbReference>
<accession>A0A3Q0IPN3</accession>
<dbReference type="InterPro" id="IPR036236">
    <property type="entry name" value="Znf_C2H2_sf"/>
</dbReference>
<dbReference type="FunFam" id="3.30.160.60:FF:000446">
    <property type="entry name" value="Zinc finger protein"/>
    <property type="match status" value="1"/>
</dbReference>
<keyword evidence="6" id="KW-0539">Nucleus</keyword>
<dbReference type="RefSeq" id="XP_026678249.1">
    <property type="nucleotide sequence ID" value="XM_026822448.1"/>
</dbReference>
<evidence type="ECO:0000256" key="7">
    <source>
        <dbReference type="PROSITE-ProRule" id="PRU00042"/>
    </source>
</evidence>
<gene>
    <name evidence="10" type="primary">LOC108252193</name>
</gene>
<proteinExistence type="predicted"/>
<dbReference type="InterPro" id="IPR056438">
    <property type="entry name" value="Znf-C2H2_CTCF"/>
</dbReference>
<evidence type="ECO:0000256" key="6">
    <source>
        <dbReference type="ARBA" id="ARBA00023242"/>
    </source>
</evidence>
<reference evidence="10" key="1">
    <citation type="submission" date="2025-08" db="UniProtKB">
        <authorList>
            <consortium name="RefSeq"/>
        </authorList>
    </citation>
    <scope>IDENTIFICATION</scope>
</reference>
<evidence type="ECO:0000259" key="8">
    <source>
        <dbReference type="PROSITE" id="PS50157"/>
    </source>
</evidence>
<evidence type="ECO:0000256" key="3">
    <source>
        <dbReference type="ARBA" id="ARBA00022737"/>
    </source>
</evidence>
<dbReference type="PANTHER" id="PTHR24403:SF67">
    <property type="entry name" value="FI01116P-RELATED"/>
    <property type="match status" value="1"/>
</dbReference>
<dbReference type="GeneID" id="108252193"/>
<feature type="domain" description="C2H2-type" evidence="8">
    <location>
        <begin position="18"/>
        <end position="45"/>
    </location>
</feature>
<feature type="domain" description="C2H2-type" evidence="8">
    <location>
        <begin position="402"/>
        <end position="430"/>
    </location>
</feature>
<evidence type="ECO:0000256" key="1">
    <source>
        <dbReference type="ARBA" id="ARBA00004123"/>
    </source>
</evidence>
<name>A0A3Q0IPN3_DIACI</name>
<evidence type="ECO:0000313" key="10">
    <source>
        <dbReference type="RefSeq" id="XP_026678249.1"/>
    </source>
</evidence>
<dbReference type="FunFam" id="3.30.160.60:FF:002343">
    <property type="entry name" value="Zinc finger protein 33A"/>
    <property type="match status" value="2"/>
</dbReference>
<feature type="domain" description="C2H2-type" evidence="8">
    <location>
        <begin position="201"/>
        <end position="228"/>
    </location>
</feature>
<dbReference type="PaxDb" id="121845-A0A3Q0IPN3"/>
<dbReference type="GO" id="GO:0008270">
    <property type="term" value="F:zinc ion binding"/>
    <property type="evidence" value="ECO:0007669"/>
    <property type="project" value="UniProtKB-KW"/>
</dbReference>
<dbReference type="GO" id="GO:0005634">
    <property type="term" value="C:nucleus"/>
    <property type="evidence" value="ECO:0007669"/>
    <property type="project" value="UniProtKB-SubCell"/>
</dbReference>